<dbReference type="GO" id="GO:0005886">
    <property type="term" value="C:plasma membrane"/>
    <property type="evidence" value="ECO:0007669"/>
    <property type="project" value="TreeGrafter"/>
</dbReference>
<evidence type="ECO:0000313" key="5">
    <source>
        <dbReference type="EMBL" id="TCL08779.1"/>
    </source>
</evidence>
<gene>
    <name evidence="5" type="ORF">BXY66_0819</name>
</gene>
<dbReference type="InterPro" id="IPR003439">
    <property type="entry name" value="ABC_transporter-like_ATP-bd"/>
</dbReference>
<evidence type="ECO:0000256" key="1">
    <source>
        <dbReference type="ARBA" id="ARBA00022448"/>
    </source>
</evidence>
<sequence>MNAAVKMTDVAFAWRGQTTFSLALPDLTVAAGEKLFVLGESGSGKSTLLSLMCGITTPQSGKIEIDGTTLSDLRPAQRDRFRAENIGVIFQMFNLLPYASPIENIVLPLAFAPNRAKQAGDQTAEALRLTKALGLPETLVTRARTTELSIGQQQRVAAARALIGKPRLIIADEPTSSLDANTQEAFVDLLMEQTAAADASLIMVSHDARLADRFDRALDLSEVAQVSRSGT</sequence>
<keyword evidence="1" id="KW-0813">Transport</keyword>
<dbReference type="PANTHER" id="PTHR24220:SF611">
    <property type="entry name" value="ATP-BINDING COMPONENT OF ABC TRANSPORTER-RELATED"/>
    <property type="match status" value="1"/>
</dbReference>
<evidence type="ECO:0000313" key="6">
    <source>
        <dbReference type="Proteomes" id="UP000295673"/>
    </source>
</evidence>
<comment type="caution">
    <text evidence="5">The sequence shown here is derived from an EMBL/GenBank/DDBJ whole genome shotgun (WGS) entry which is preliminary data.</text>
</comment>
<dbReference type="Proteomes" id="UP000295673">
    <property type="component" value="Unassembled WGS sequence"/>
</dbReference>
<organism evidence="5 6">
    <name type="scientific">Shimia isoporae</name>
    <dbReference type="NCBI Taxonomy" id="647720"/>
    <lineage>
        <taxon>Bacteria</taxon>
        <taxon>Pseudomonadati</taxon>
        <taxon>Pseudomonadota</taxon>
        <taxon>Alphaproteobacteria</taxon>
        <taxon>Rhodobacterales</taxon>
        <taxon>Roseobacteraceae</taxon>
    </lineage>
</organism>
<dbReference type="PROSITE" id="PS50893">
    <property type="entry name" value="ABC_TRANSPORTER_2"/>
    <property type="match status" value="1"/>
</dbReference>
<name>A0A4R1NM19_9RHOB</name>
<evidence type="ECO:0000259" key="4">
    <source>
        <dbReference type="PROSITE" id="PS50893"/>
    </source>
</evidence>
<reference evidence="5 6" key="1">
    <citation type="submission" date="2019-03" db="EMBL/GenBank/DDBJ databases">
        <title>Genomic Encyclopedia of Archaeal and Bacterial Type Strains, Phase II (KMG-II): from individual species to whole genera.</title>
        <authorList>
            <person name="Goeker M."/>
        </authorList>
    </citation>
    <scope>NUCLEOTIDE SEQUENCE [LARGE SCALE GENOMIC DNA]</scope>
    <source>
        <strain evidence="5 6">DSM 26433</strain>
    </source>
</reference>
<dbReference type="SMART" id="SM00382">
    <property type="entry name" value="AAA"/>
    <property type="match status" value="1"/>
</dbReference>
<dbReference type="OrthoDB" id="9787227at2"/>
<evidence type="ECO:0000256" key="2">
    <source>
        <dbReference type="ARBA" id="ARBA00022741"/>
    </source>
</evidence>
<dbReference type="Pfam" id="PF00005">
    <property type="entry name" value="ABC_tran"/>
    <property type="match status" value="1"/>
</dbReference>
<keyword evidence="3 5" id="KW-0067">ATP-binding</keyword>
<dbReference type="GO" id="GO:0005524">
    <property type="term" value="F:ATP binding"/>
    <property type="evidence" value="ECO:0007669"/>
    <property type="project" value="UniProtKB-KW"/>
</dbReference>
<feature type="domain" description="ABC transporter" evidence="4">
    <location>
        <begin position="5"/>
        <end position="231"/>
    </location>
</feature>
<proteinExistence type="predicted"/>
<dbReference type="GO" id="GO:0016887">
    <property type="term" value="F:ATP hydrolysis activity"/>
    <property type="evidence" value="ECO:0007669"/>
    <property type="project" value="InterPro"/>
</dbReference>
<dbReference type="InterPro" id="IPR027417">
    <property type="entry name" value="P-loop_NTPase"/>
</dbReference>
<accession>A0A4R1NM19</accession>
<dbReference type="InterPro" id="IPR015854">
    <property type="entry name" value="ABC_transpr_LolD-like"/>
</dbReference>
<dbReference type="CDD" id="cd03255">
    <property type="entry name" value="ABC_MJ0796_LolCDE_FtsE"/>
    <property type="match status" value="1"/>
</dbReference>
<dbReference type="EMBL" id="SMGR01000001">
    <property type="protein sequence ID" value="TCL08779.1"/>
    <property type="molecule type" value="Genomic_DNA"/>
</dbReference>
<dbReference type="InterPro" id="IPR017911">
    <property type="entry name" value="MacB-like_ATP-bd"/>
</dbReference>
<dbReference type="PANTHER" id="PTHR24220">
    <property type="entry name" value="IMPORT ATP-BINDING PROTEIN"/>
    <property type="match status" value="1"/>
</dbReference>
<protein>
    <submittedName>
        <fullName evidence="5">Putative ABC transport system ATP-binding protein</fullName>
    </submittedName>
</protein>
<dbReference type="AlphaFoldDB" id="A0A4R1NM19"/>
<keyword evidence="6" id="KW-1185">Reference proteome</keyword>
<dbReference type="GO" id="GO:0022857">
    <property type="term" value="F:transmembrane transporter activity"/>
    <property type="evidence" value="ECO:0007669"/>
    <property type="project" value="TreeGrafter"/>
</dbReference>
<dbReference type="SUPFAM" id="SSF52540">
    <property type="entry name" value="P-loop containing nucleoside triphosphate hydrolases"/>
    <property type="match status" value="1"/>
</dbReference>
<evidence type="ECO:0000256" key="3">
    <source>
        <dbReference type="ARBA" id="ARBA00022840"/>
    </source>
</evidence>
<dbReference type="Gene3D" id="3.40.50.300">
    <property type="entry name" value="P-loop containing nucleotide triphosphate hydrolases"/>
    <property type="match status" value="1"/>
</dbReference>
<keyword evidence="2" id="KW-0547">Nucleotide-binding</keyword>
<dbReference type="InterPro" id="IPR003593">
    <property type="entry name" value="AAA+_ATPase"/>
</dbReference>